<dbReference type="EMBL" id="PVUF01000012">
    <property type="protein sequence ID" value="PRZ45998.1"/>
    <property type="molecule type" value="Genomic_DNA"/>
</dbReference>
<evidence type="ECO:0000313" key="9">
    <source>
        <dbReference type="Proteomes" id="UP000237718"/>
    </source>
</evidence>
<proteinExistence type="inferred from homology"/>
<evidence type="ECO:0000256" key="1">
    <source>
        <dbReference type="ARBA" id="ARBA00007274"/>
    </source>
</evidence>
<dbReference type="InterPro" id="IPR050179">
    <property type="entry name" value="Trans_hexapeptide_repeat"/>
</dbReference>
<reference evidence="8 9" key="1">
    <citation type="submission" date="2018-03" db="EMBL/GenBank/DDBJ databases">
        <title>Genomic Encyclopedia of Archaeal and Bacterial Type Strains, Phase II (KMG-II): from individual species to whole genera.</title>
        <authorList>
            <person name="Goeker M."/>
        </authorList>
    </citation>
    <scope>NUCLEOTIDE SEQUENCE [LARGE SCALE GENOMIC DNA]</scope>
    <source>
        <strain evidence="8 9">DSM 25328</strain>
    </source>
</reference>
<evidence type="ECO:0000256" key="5">
    <source>
        <dbReference type="ARBA" id="ARBA00023251"/>
    </source>
</evidence>
<dbReference type="InterPro" id="IPR001451">
    <property type="entry name" value="Hexapep"/>
</dbReference>
<dbReference type="PANTHER" id="PTHR43300">
    <property type="entry name" value="ACETYLTRANSFERASE"/>
    <property type="match status" value="1"/>
</dbReference>
<keyword evidence="5" id="KW-0046">Antibiotic resistance</keyword>
<dbReference type="Gene3D" id="2.160.10.10">
    <property type="entry name" value="Hexapeptide repeat proteins"/>
    <property type="match status" value="1"/>
</dbReference>
<evidence type="ECO:0000256" key="6">
    <source>
        <dbReference type="ARBA" id="ARBA00023315"/>
    </source>
</evidence>
<comment type="catalytic activity">
    <reaction evidence="7">
        <text>chloramphenicol + acetyl-CoA = chloramphenicol 3-acetate + CoA</text>
        <dbReference type="Rhea" id="RHEA:18421"/>
        <dbReference type="ChEBI" id="CHEBI:16730"/>
        <dbReference type="ChEBI" id="CHEBI:17698"/>
        <dbReference type="ChEBI" id="CHEBI:57287"/>
        <dbReference type="ChEBI" id="CHEBI:57288"/>
        <dbReference type="EC" id="2.3.1.28"/>
    </reaction>
</comment>
<evidence type="ECO:0000256" key="2">
    <source>
        <dbReference type="ARBA" id="ARBA00013235"/>
    </source>
</evidence>
<evidence type="ECO:0000256" key="4">
    <source>
        <dbReference type="ARBA" id="ARBA00022679"/>
    </source>
</evidence>
<protein>
    <recommendedName>
        <fullName evidence="3">Chloramphenicol acetyltransferase</fullName>
        <ecNumber evidence="2">2.3.1.28</ecNumber>
    </recommendedName>
</protein>
<accession>A0A2T1ACB9</accession>
<name>A0A2T1ACB9_TRISK</name>
<evidence type="ECO:0000256" key="7">
    <source>
        <dbReference type="ARBA" id="ARBA00047633"/>
    </source>
</evidence>
<dbReference type="EC" id="2.3.1.28" evidence="2"/>
<dbReference type="Pfam" id="PF00132">
    <property type="entry name" value="Hexapep"/>
    <property type="match status" value="1"/>
</dbReference>
<dbReference type="SUPFAM" id="SSF51161">
    <property type="entry name" value="Trimeric LpxA-like enzymes"/>
    <property type="match status" value="1"/>
</dbReference>
<dbReference type="Proteomes" id="UP000237718">
    <property type="component" value="Unassembled WGS sequence"/>
</dbReference>
<gene>
    <name evidence="8" type="ORF">CLV89_112110</name>
</gene>
<dbReference type="CDD" id="cd04647">
    <property type="entry name" value="LbH_MAT_like"/>
    <property type="match status" value="1"/>
</dbReference>
<dbReference type="GO" id="GO:0046677">
    <property type="term" value="P:response to antibiotic"/>
    <property type="evidence" value="ECO:0007669"/>
    <property type="project" value="UniProtKB-KW"/>
</dbReference>
<keyword evidence="4 8" id="KW-0808">Transferase</keyword>
<organism evidence="8 9">
    <name type="scientific">Tritonibacter scottomollicae</name>
    <name type="common">Epibacterium scottomollicae</name>
    <dbReference type="NCBI Taxonomy" id="483013"/>
    <lineage>
        <taxon>Bacteria</taxon>
        <taxon>Pseudomonadati</taxon>
        <taxon>Pseudomonadota</taxon>
        <taxon>Alphaproteobacteria</taxon>
        <taxon>Rhodobacterales</taxon>
        <taxon>Paracoccaceae</taxon>
        <taxon>Tritonibacter</taxon>
    </lineage>
</organism>
<dbReference type="PANTHER" id="PTHR43300:SF12">
    <property type="entry name" value="CHLORAMPHENICOL ACETYLTRANSFERASE"/>
    <property type="match status" value="1"/>
</dbReference>
<sequence>MRPPRSSSAVGTDMAYLTQAQLDTMGFASLGHDVKISDKASIYNAEQMTLGDHTRIDDFCVVSGCVTTGRNVHIAPLCLVAGGTPGIEFSDFSGLAYGVKIFAQSDDYSGATMTNPTVPAAFKSETKARVSLGRHVIVGANAVVAPGVSLADGTAVGAGSVVLASSAPWSIMAGVPAKHIKTRSSDLLALEDELLQAESH</sequence>
<dbReference type="AlphaFoldDB" id="A0A2T1ACB9"/>
<dbReference type="InterPro" id="IPR011004">
    <property type="entry name" value="Trimer_LpxA-like_sf"/>
</dbReference>
<evidence type="ECO:0000256" key="3">
    <source>
        <dbReference type="ARBA" id="ARBA00020291"/>
    </source>
</evidence>
<evidence type="ECO:0000313" key="8">
    <source>
        <dbReference type="EMBL" id="PRZ45998.1"/>
    </source>
</evidence>
<comment type="similarity">
    <text evidence="1">Belongs to the transferase hexapeptide repeat family.</text>
</comment>
<comment type="caution">
    <text evidence="8">The sequence shown here is derived from an EMBL/GenBank/DDBJ whole genome shotgun (WGS) entry which is preliminary data.</text>
</comment>
<keyword evidence="6" id="KW-0012">Acyltransferase</keyword>
<dbReference type="GO" id="GO:0008811">
    <property type="term" value="F:chloramphenicol O-acetyltransferase activity"/>
    <property type="evidence" value="ECO:0007669"/>
    <property type="project" value="UniProtKB-EC"/>
</dbReference>